<feature type="transmembrane region" description="Helical" evidence="1">
    <location>
        <begin position="59"/>
        <end position="78"/>
    </location>
</feature>
<reference evidence="2 4" key="2">
    <citation type="submission" date="2018-04" db="EMBL/GenBank/DDBJ databases">
        <title>Genomic sequence of a freshwater isolate of Shewanella morhuae.</title>
        <authorList>
            <person name="Castillo D.E."/>
            <person name="Gram L."/>
        </authorList>
    </citation>
    <scope>NUCLEOTIDE SEQUENCE [LARGE SCALE GENOMIC DNA]</scope>
    <source>
        <strain evidence="2 4">CW7</strain>
    </source>
</reference>
<dbReference type="Proteomes" id="UP000255061">
    <property type="component" value="Unassembled WGS sequence"/>
</dbReference>
<feature type="transmembrane region" description="Helical" evidence="1">
    <location>
        <begin position="84"/>
        <end position="102"/>
    </location>
</feature>
<keyword evidence="1" id="KW-0472">Membrane</keyword>
<evidence type="ECO:0000313" key="2">
    <source>
        <dbReference type="EMBL" id="PTA50869.1"/>
    </source>
</evidence>
<organism evidence="3 5">
    <name type="scientific">Shewanella morhuae</name>
    <dbReference type="NCBI Taxonomy" id="365591"/>
    <lineage>
        <taxon>Bacteria</taxon>
        <taxon>Pseudomonadati</taxon>
        <taxon>Pseudomonadota</taxon>
        <taxon>Gammaproteobacteria</taxon>
        <taxon>Alteromonadales</taxon>
        <taxon>Shewanellaceae</taxon>
        <taxon>Shewanella</taxon>
    </lineage>
</organism>
<keyword evidence="1" id="KW-0812">Transmembrane</keyword>
<sequence length="105" mass="11301">MYWFASAFIVASIIFFLAPEKISLEANNAKLKRHLPASLLVLPVIVLGWLVINALANGANLTTVAAFGFVITACLIALPKLHKFIMPSALLTAAALIIMLVLRIS</sequence>
<reference evidence="2" key="1">
    <citation type="submission" date="2018-03" db="EMBL/GenBank/DDBJ databases">
        <authorList>
            <person name="Dailey F.E."/>
        </authorList>
    </citation>
    <scope>NUCLEOTIDE SEQUENCE</scope>
    <source>
        <strain evidence="2">CW7</strain>
    </source>
</reference>
<name>A0A1N6T3G0_9GAMM</name>
<dbReference type="STRING" id="365591.SAMN05421840_101336"/>
<dbReference type="OrthoDB" id="6272645at2"/>
<accession>A0A1N6T3G0</accession>
<evidence type="ECO:0000313" key="4">
    <source>
        <dbReference type="Proteomes" id="UP000240506"/>
    </source>
</evidence>
<dbReference type="Proteomes" id="UP000240506">
    <property type="component" value="Unassembled WGS sequence"/>
</dbReference>
<reference evidence="3 5" key="3">
    <citation type="submission" date="2018-06" db="EMBL/GenBank/DDBJ databases">
        <authorList>
            <consortium name="Pathogen Informatics"/>
            <person name="Doyle S."/>
        </authorList>
    </citation>
    <scope>NUCLEOTIDE SEQUENCE [LARGE SCALE GENOMIC DNA]</scope>
    <source>
        <strain evidence="3 5">NCTC10736</strain>
    </source>
</reference>
<feature type="transmembrane region" description="Helical" evidence="1">
    <location>
        <begin position="35"/>
        <end position="52"/>
    </location>
</feature>
<evidence type="ECO:0000256" key="1">
    <source>
        <dbReference type="SAM" id="Phobius"/>
    </source>
</evidence>
<proteinExistence type="predicted"/>
<protein>
    <submittedName>
        <fullName evidence="3">Uncharacterized protein</fullName>
    </submittedName>
</protein>
<evidence type="ECO:0000313" key="5">
    <source>
        <dbReference type="Proteomes" id="UP000255061"/>
    </source>
</evidence>
<dbReference type="RefSeq" id="WP_076496581.1">
    <property type="nucleotide sequence ID" value="NZ_BPFE01000088.1"/>
</dbReference>
<evidence type="ECO:0000313" key="3">
    <source>
        <dbReference type="EMBL" id="SUI76181.1"/>
    </source>
</evidence>
<gene>
    <name evidence="2" type="ORF">C9I43_10265</name>
    <name evidence="3" type="ORF">NCTC10736_01856</name>
</gene>
<dbReference type="AlphaFoldDB" id="A0A1N6T3G0"/>
<accession>A0A380A9Z2</accession>
<keyword evidence="4" id="KW-1185">Reference proteome</keyword>
<dbReference type="EMBL" id="PYSG01000002">
    <property type="protein sequence ID" value="PTA50869.1"/>
    <property type="molecule type" value="Genomic_DNA"/>
</dbReference>
<dbReference type="EMBL" id="UGYV01000001">
    <property type="protein sequence ID" value="SUI76181.1"/>
    <property type="molecule type" value="Genomic_DNA"/>
</dbReference>
<keyword evidence="1" id="KW-1133">Transmembrane helix</keyword>